<protein>
    <submittedName>
        <fullName evidence="6">Alcohol dehydrogenase 6-like protein</fullName>
    </submittedName>
</protein>
<dbReference type="GO" id="GO:0008270">
    <property type="term" value="F:zinc ion binding"/>
    <property type="evidence" value="ECO:0007669"/>
    <property type="project" value="TreeGrafter"/>
</dbReference>
<organism evidence="6 7">
    <name type="scientific">Trifolium pratense</name>
    <name type="common">Red clover</name>
    <dbReference type="NCBI Taxonomy" id="57577"/>
    <lineage>
        <taxon>Eukaryota</taxon>
        <taxon>Viridiplantae</taxon>
        <taxon>Streptophyta</taxon>
        <taxon>Embryophyta</taxon>
        <taxon>Tracheophyta</taxon>
        <taxon>Spermatophyta</taxon>
        <taxon>Magnoliopsida</taxon>
        <taxon>eudicotyledons</taxon>
        <taxon>Gunneridae</taxon>
        <taxon>Pentapetalae</taxon>
        <taxon>rosids</taxon>
        <taxon>fabids</taxon>
        <taxon>Fabales</taxon>
        <taxon>Fabaceae</taxon>
        <taxon>Papilionoideae</taxon>
        <taxon>50 kb inversion clade</taxon>
        <taxon>NPAAA clade</taxon>
        <taxon>Hologalegina</taxon>
        <taxon>IRL clade</taxon>
        <taxon>Trifolieae</taxon>
        <taxon>Trifolium</taxon>
    </lineage>
</organism>
<reference evidence="6 7" key="1">
    <citation type="journal article" date="2014" name="Am. J. Bot.">
        <title>Genome assembly and annotation for red clover (Trifolium pratense; Fabaceae).</title>
        <authorList>
            <person name="Istvanek J."/>
            <person name="Jaros M."/>
            <person name="Krenek A."/>
            <person name="Repkova J."/>
        </authorList>
    </citation>
    <scope>NUCLEOTIDE SEQUENCE [LARGE SCALE GENOMIC DNA]</scope>
    <source>
        <strain evidence="7">cv. Tatra</strain>
        <tissue evidence="6">Young leaves</tissue>
    </source>
</reference>
<dbReference type="GO" id="GO:0005829">
    <property type="term" value="C:cytosol"/>
    <property type="evidence" value="ECO:0007669"/>
    <property type="project" value="TreeGrafter"/>
</dbReference>
<keyword evidence="4" id="KW-0862">Zinc</keyword>
<comment type="cofactor">
    <cofactor evidence="1">
        <name>Zn(2+)</name>
        <dbReference type="ChEBI" id="CHEBI:29105"/>
    </cofactor>
</comment>
<feature type="non-terminal residue" evidence="6">
    <location>
        <position position="1"/>
    </location>
</feature>
<evidence type="ECO:0000256" key="2">
    <source>
        <dbReference type="ARBA" id="ARBA00011738"/>
    </source>
</evidence>
<comment type="caution">
    <text evidence="6">The sequence shown here is derived from an EMBL/GenBank/DDBJ whole genome shotgun (WGS) entry which is preliminary data.</text>
</comment>
<keyword evidence="3" id="KW-0479">Metal-binding</keyword>
<dbReference type="STRING" id="57577.A0A2K3KE19"/>
<dbReference type="InterPro" id="IPR036291">
    <property type="entry name" value="NAD(P)-bd_dom_sf"/>
</dbReference>
<dbReference type="Gene3D" id="3.40.50.720">
    <property type="entry name" value="NAD(P)-binding Rossmann-like Domain"/>
    <property type="match status" value="1"/>
</dbReference>
<dbReference type="FunFam" id="3.40.50.720:FF:000003">
    <property type="entry name" value="S-(hydroxymethyl)glutathione dehydrogenase"/>
    <property type="match status" value="1"/>
</dbReference>
<dbReference type="SUPFAM" id="SSF51735">
    <property type="entry name" value="NAD(P)-binding Rossmann-fold domains"/>
    <property type="match status" value="1"/>
</dbReference>
<evidence type="ECO:0000313" key="7">
    <source>
        <dbReference type="Proteomes" id="UP000236291"/>
    </source>
</evidence>
<reference evidence="6 7" key="2">
    <citation type="journal article" date="2017" name="Front. Plant Sci.">
        <title>Gene Classification and Mining of Molecular Markers Useful in Red Clover (Trifolium pratense) Breeding.</title>
        <authorList>
            <person name="Istvanek J."/>
            <person name="Dluhosova J."/>
            <person name="Dluhos P."/>
            <person name="Patkova L."/>
            <person name="Nedelnik J."/>
            <person name="Repkova J."/>
        </authorList>
    </citation>
    <scope>NUCLEOTIDE SEQUENCE [LARGE SCALE GENOMIC DNA]</scope>
    <source>
        <strain evidence="7">cv. Tatra</strain>
        <tissue evidence="6">Young leaves</tissue>
    </source>
</reference>
<evidence type="ECO:0000256" key="3">
    <source>
        <dbReference type="ARBA" id="ARBA00022723"/>
    </source>
</evidence>
<evidence type="ECO:0000256" key="4">
    <source>
        <dbReference type="ARBA" id="ARBA00022833"/>
    </source>
</evidence>
<dbReference type="EMBL" id="ASHM01093294">
    <property type="protein sequence ID" value="PNX64537.1"/>
    <property type="molecule type" value="Genomic_DNA"/>
</dbReference>
<proteinExistence type="predicted"/>
<dbReference type="AlphaFoldDB" id="A0A2K3KE19"/>
<evidence type="ECO:0000259" key="5">
    <source>
        <dbReference type="Pfam" id="PF00107"/>
    </source>
</evidence>
<feature type="domain" description="Alcohol dehydrogenase-like C-terminal" evidence="5">
    <location>
        <begin position="49"/>
        <end position="123"/>
    </location>
</feature>
<dbReference type="GO" id="GO:0051903">
    <property type="term" value="F:S-(hydroxymethyl)glutathione dehydrogenase [NAD(P)+] activity"/>
    <property type="evidence" value="ECO:0007669"/>
    <property type="project" value="TreeGrafter"/>
</dbReference>
<dbReference type="Pfam" id="PF00107">
    <property type="entry name" value="ADH_zinc_N"/>
    <property type="match status" value="1"/>
</dbReference>
<dbReference type="Proteomes" id="UP000236291">
    <property type="component" value="Unassembled WGS sequence"/>
</dbReference>
<evidence type="ECO:0000256" key="1">
    <source>
        <dbReference type="ARBA" id="ARBA00001947"/>
    </source>
</evidence>
<dbReference type="InterPro" id="IPR013149">
    <property type="entry name" value="ADH-like_C"/>
</dbReference>
<comment type="subunit">
    <text evidence="2">Homodimer.</text>
</comment>
<sequence length="138" mass="14540">ATHLPQLGRWGRTAMKAEYPTLTLDLGAAWNVADVSKGSTVVIFGLGTVVQGAKLRAASRIIGVDNNPRKCENAKAFGITEVVDPNSCKEPIAQVIKGITDGGADFCFECVGDSDMLTTALESWMGCDCSAWCAKGEA</sequence>
<name>A0A2K3KE19_TRIPR</name>
<dbReference type="GO" id="GO:0046294">
    <property type="term" value="P:formaldehyde catabolic process"/>
    <property type="evidence" value="ECO:0007669"/>
    <property type="project" value="TreeGrafter"/>
</dbReference>
<dbReference type="PANTHER" id="PTHR43880:SF5">
    <property type="entry name" value="ALCOHOL DEHYDROGENASE-LIKE 6"/>
    <property type="match status" value="1"/>
</dbReference>
<dbReference type="PANTHER" id="PTHR43880">
    <property type="entry name" value="ALCOHOL DEHYDROGENASE"/>
    <property type="match status" value="1"/>
</dbReference>
<gene>
    <name evidence="6" type="ORF">L195_g054071</name>
</gene>
<evidence type="ECO:0000313" key="6">
    <source>
        <dbReference type="EMBL" id="PNX64537.1"/>
    </source>
</evidence>
<accession>A0A2K3KE19</accession>